<reference evidence="6" key="1">
    <citation type="submission" date="2023-08" db="EMBL/GenBank/DDBJ databases">
        <authorList>
            <person name="Audoor S."/>
            <person name="Bilcke G."/>
        </authorList>
    </citation>
    <scope>NUCLEOTIDE SEQUENCE</scope>
</reference>
<dbReference type="InterPro" id="IPR011011">
    <property type="entry name" value="Znf_FYVE_PHD"/>
</dbReference>
<proteinExistence type="predicted"/>
<dbReference type="Gene3D" id="3.30.40.10">
    <property type="entry name" value="Zinc/RING finger domain, C3HC4 (zinc finger)"/>
    <property type="match status" value="1"/>
</dbReference>
<keyword evidence="2" id="KW-0863">Zinc-finger</keyword>
<feature type="domain" description="Zinc finger PHD-type" evidence="5">
    <location>
        <begin position="204"/>
        <end position="291"/>
    </location>
</feature>
<dbReference type="SMART" id="SM00249">
    <property type="entry name" value="PHD"/>
    <property type="match status" value="2"/>
</dbReference>
<evidence type="ECO:0000256" key="3">
    <source>
        <dbReference type="ARBA" id="ARBA00022833"/>
    </source>
</evidence>
<evidence type="ECO:0000313" key="7">
    <source>
        <dbReference type="Proteomes" id="UP001295423"/>
    </source>
</evidence>
<comment type="caution">
    <text evidence="6">The sequence shown here is derived from an EMBL/GenBank/DDBJ whole genome shotgun (WGS) entry which is preliminary data.</text>
</comment>
<feature type="region of interest" description="Disordered" evidence="4">
    <location>
        <begin position="433"/>
        <end position="514"/>
    </location>
</feature>
<feature type="compositionally biased region" description="Acidic residues" evidence="4">
    <location>
        <begin position="475"/>
        <end position="489"/>
    </location>
</feature>
<dbReference type="InterPro" id="IPR001965">
    <property type="entry name" value="Znf_PHD"/>
</dbReference>
<gene>
    <name evidence="6" type="ORF">CYCCA115_LOCUS17329</name>
</gene>
<keyword evidence="3" id="KW-0862">Zinc</keyword>
<name>A0AAD2PW08_9STRA</name>
<dbReference type="AlphaFoldDB" id="A0AAD2PW08"/>
<dbReference type="Proteomes" id="UP001295423">
    <property type="component" value="Unassembled WGS sequence"/>
</dbReference>
<keyword evidence="1" id="KW-0479">Metal-binding</keyword>
<protein>
    <recommendedName>
        <fullName evidence="5">Zinc finger PHD-type domain-containing protein</fullName>
    </recommendedName>
</protein>
<dbReference type="PROSITE" id="PS01359">
    <property type="entry name" value="ZF_PHD_1"/>
    <property type="match status" value="1"/>
</dbReference>
<accession>A0AAD2PW08</accession>
<evidence type="ECO:0000256" key="2">
    <source>
        <dbReference type="ARBA" id="ARBA00022771"/>
    </source>
</evidence>
<dbReference type="InterPro" id="IPR013083">
    <property type="entry name" value="Znf_RING/FYVE/PHD"/>
</dbReference>
<evidence type="ECO:0000256" key="4">
    <source>
        <dbReference type="SAM" id="MobiDB-lite"/>
    </source>
</evidence>
<keyword evidence="7" id="KW-1185">Reference proteome</keyword>
<dbReference type="InterPro" id="IPR019787">
    <property type="entry name" value="Znf_PHD-finger"/>
</dbReference>
<dbReference type="EMBL" id="CAKOGP040001980">
    <property type="protein sequence ID" value="CAJ1958744.1"/>
    <property type="molecule type" value="Genomic_DNA"/>
</dbReference>
<dbReference type="SUPFAM" id="SSF57903">
    <property type="entry name" value="FYVE/PHD zinc finger"/>
    <property type="match status" value="1"/>
</dbReference>
<dbReference type="GO" id="GO:0008270">
    <property type="term" value="F:zinc ion binding"/>
    <property type="evidence" value="ECO:0007669"/>
    <property type="project" value="UniProtKB-KW"/>
</dbReference>
<sequence>MKGKRCDICGFKDSHEQLTMIHCDKCGLAVHKECYGFTLYTLKTFTCWACQAVGRSFEIEDRDELGNRRRILQRSRPTKCALCSVSDGTHAMHPLYDRAGPGGRQIYNDGGLAWAHTLCAFVLNTKSYLFGCSRDGNYDAIGESEEDTEIDDRSENSELMDETQEGDEFGNSVPVHHFVYIGLNNNNKESQKLYRGLKKIRSLICTICGADDKPEGVLRICVQCNANDENEYSEFRGKHPSLSNDETCTAALHVGCSRWGGSNPFDVQRVYYFPGSEHRDPVVTMYCSLHAADVDQKYQKKKKLLEERRQTEQERENSTQRLEQSRKPPQVPRKNRDNSLHTSILDDLIEKVGNIQDIKRRQEAFTNRKQYWKKTLKSLTPEQFSEVWKIAKKSLSEYIKKGNTIQRQVSQADAAQRHMTRVVEAQRQISHVIATHKKQSPQTVEESAAKRKRSQVDRSNPVGKRKKTEPNGDPNDGEFEFEAIEENNEADQQQNATAESAAEKSEGQDSEPFSFVSGLCHPLPKGCVCSKTELLSPWKFRCPPPRTQPIDGFGRWDLG</sequence>
<feature type="region of interest" description="Disordered" evidence="4">
    <location>
        <begin position="307"/>
        <end position="340"/>
    </location>
</feature>
<evidence type="ECO:0000313" key="6">
    <source>
        <dbReference type="EMBL" id="CAJ1958744.1"/>
    </source>
</evidence>
<dbReference type="Pfam" id="PF13831">
    <property type="entry name" value="PHD_2"/>
    <property type="match status" value="1"/>
</dbReference>
<dbReference type="InterPro" id="IPR019786">
    <property type="entry name" value="Zinc_finger_PHD-type_CS"/>
</dbReference>
<feature type="compositionally biased region" description="Basic and acidic residues" evidence="4">
    <location>
        <begin position="307"/>
        <end position="326"/>
    </location>
</feature>
<evidence type="ECO:0000259" key="5">
    <source>
        <dbReference type="SMART" id="SM00249"/>
    </source>
</evidence>
<organism evidence="6 7">
    <name type="scientific">Cylindrotheca closterium</name>
    <dbReference type="NCBI Taxonomy" id="2856"/>
    <lineage>
        <taxon>Eukaryota</taxon>
        <taxon>Sar</taxon>
        <taxon>Stramenopiles</taxon>
        <taxon>Ochrophyta</taxon>
        <taxon>Bacillariophyta</taxon>
        <taxon>Bacillariophyceae</taxon>
        <taxon>Bacillariophycidae</taxon>
        <taxon>Bacillariales</taxon>
        <taxon>Bacillariaceae</taxon>
        <taxon>Cylindrotheca</taxon>
    </lineage>
</organism>
<feature type="domain" description="Zinc finger PHD-type" evidence="5">
    <location>
        <begin position="5"/>
        <end position="51"/>
    </location>
</feature>
<evidence type="ECO:0000256" key="1">
    <source>
        <dbReference type="ARBA" id="ARBA00022723"/>
    </source>
</evidence>